<evidence type="ECO:0000313" key="2">
    <source>
        <dbReference type="Proteomes" id="UP000790787"/>
    </source>
</evidence>
<proteinExistence type="predicted"/>
<gene>
    <name evidence="3" type="primary">LOC107759206</name>
</gene>
<dbReference type="OrthoDB" id="1245115at2759"/>
<organism evidence="2 3">
    <name type="scientific">Nicotiana tabacum</name>
    <name type="common">Common tobacco</name>
    <dbReference type="NCBI Taxonomy" id="4097"/>
    <lineage>
        <taxon>Eukaryota</taxon>
        <taxon>Viridiplantae</taxon>
        <taxon>Streptophyta</taxon>
        <taxon>Embryophyta</taxon>
        <taxon>Tracheophyta</taxon>
        <taxon>Spermatophyta</taxon>
        <taxon>Magnoliopsida</taxon>
        <taxon>eudicotyledons</taxon>
        <taxon>Gunneridae</taxon>
        <taxon>Pentapetalae</taxon>
        <taxon>asterids</taxon>
        <taxon>lamiids</taxon>
        <taxon>Solanales</taxon>
        <taxon>Solanaceae</taxon>
        <taxon>Nicotianoideae</taxon>
        <taxon>Nicotianeae</taxon>
        <taxon>Nicotiana</taxon>
    </lineage>
</organism>
<name>A0A1S3WY27_TOBAC</name>
<dbReference type="Proteomes" id="UP000790787">
    <property type="component" value="Chromosome 7"/>
</dbReference>
<dbReference type="PANTHER" id="PTHR19446">
    <property type="entry name" value="REVERSE TRANSCRIPTASES"/>
    <property type="match status" value="1"/>
</dbReference>
<evidence type="ECO:0000259" key="1">
    <source>
        <dbReference type="Pfam" id="PF00078"/>
    </source>
</evidence>
<dbReference type="RefSeq" id="XP_016432573.1">
    <property type="nucleotide sequence ID" value="XM_016577087.1"/>
</dbReference>
<dbReference type="PaxDb" id="4097-A0A1S3WY27"/>
<reference evidence="3" key="2">
    <citation type="submission" date="2025-08" db="UniProtKB">
        <authorList>
            <consortium name="RefSeq"/>
        </authorList>
    </citation>
    <scope>IDENTIFICATION</scope>
    <source>
        <tissue evidence="3">Leaf</tissue>
    </source>
</reference>
<dbReference type="Pfam" id="PF00078">
    <property type="entry name" value="RVT_1"/>
    <property type="match status" value="1"/>
</dbReference>
<dbReference type="GeneID" id="107759206"/>
<accession>A0A1S3WY27</accession>
<dbReference type="KEGG" id="nta:107759206"/>
<dbReference type="STRING" id="4097.A0A1S3WY27"/>
<keyword evidence="2" id="KW-1185">Reference proteome</keyword>
<reference evidence="2" key="1">
    <citation type="journal article" date="2014" name="Nat. Commun.">
        <title>The tobacco genome sequence and its comparison with those of tomato and potato.</title>
        <authorList>
            <person name="Sierro N."/>
            <person name="Battey J.N."/>
            <person name="Ouadi S."/>
            <person name="Bakaher N."/>
            <person name="Bovet L."/>
            <person name="Willig A."/>
            <person name="Goepfert S."/>
            <person name="Peitsch M.C."/>
            <person name="Ivanov N.V."/>
        </authorList>
    </citation>
    <scope>NUCLEOTIDE SEQUENCE [LARGE SCALE GENOMIC DNA]</scope>
</reference>
<dbReference type="AlphaFoldDB" id="A0A1S3WY27"/>
<protein>
    <submittedName>
        <fullName evidence="3">Uncharacterized protein LOC107759206</fullName>
    </submittedName>
</protein>
<dbReference type="InterPro" id="IPR000477">
    <property type="entry name" value="RT_dom"/>
</dbReference>
<evidence type="ECO:0000313" key="3">
    <source>
        <dbReference type="RefSeq" id="XP_016432573.1"/>
    </source>
</evidence>
<feature type="domain" description="Reverse transcriptase" evidence="1">
    <location>
        <begin position="2"/>
        <end position="130"/>
    </location>
</feature>
<sequence length="152" mass="17829">MKVYERVVELIRLRRIVTISENWFGFILGHSTKKAIHLVRRLMEQYRERKKNLHMVFIGLDEAYNKVPREILWRFLEARGVPVAYIRATKDMYNGAKTRVRTVGGDSEHFLIMMGLHQGSAISPFQVDRCSDAPHLRGDAVMHIIYRRDCTN</sequence>